<gene>
    <name evidence="1" type="ORF">AOQ71_05065</name>
</gene>
<accession>A0A0R3E291</accession>
<dbReference type="PIRSF" id="PIRSF030802">
    <property type="entry name" value="UCP030802"/>
    <property type="match status" value="1"/>
</dbReference>
<dbReference type="Gene3D" id="3.90.1070.10">
    <property type="match status" value="1"/>
</dbReference>
<dbReference type="Proteomes" id="UP000051936">
    <property type="component" value="Unassembled WGS sequence"/>
</dbReference>
<keyword evidence="2" id="KW-1185">Reference proteome</keyword>
<evidence type="ECO:0000313" key="2">
    <source>
        <dbReference type="Proteomes" id="UP000051936"/>
    </source>
</evidence>
<dbReference type="InterPro" id="IPR023214">
    <property type="entry name" value="HAD_sf"/>
</dbReference>
<name>A0A0R3E291_9BRAD</name>
<evidence type="ECO:0000313" key="1">
    <source>
        <dbReference type="EMBL" id="KRQ16342.1"/>
    </source>
</evidence>
<dbReference type="OrthoDB" id="8746852at2"/>
<dbReference type="InterPro" id="IPR036412">
    <property type="entry name" value="HAD-like_sf"/>
</dbReference>
<dbReference type="SUPFAM" id="SSF56784">
    <property type="entry name" value="HAD-like"/>
    <property type="match status" value="1"/>
</dbReference>
<comment type="caution">
    <text evidence="1">The sequence shown here is derived from an EMBL/GenBank/DDBJ whole genome shotgun (WGS) entry which is preliminary data.</text>
</comment>
<dbReference type="EMBL" id="LJYG01000026">
    <property type="protein sequence ID" value="KRQ16342.1"/>
    <property type="molecule type" value="Genomic_DNA"/>
</dbReference>
<evidence type="ECO:0008006" key="3">
    <source>
        <dbReference type="Google" id="ProtNLM"/>
    </source>
</evidence>
<organism evidence="1 2">
    <name type="scientific">Bradyrhizobium manausense</name>
    <dbReference type="NCBI Taxonomy" id="989370"/>
    <lineage>
        <taxon>Bacteria</taxon>
        <taxon>Pseudomonadati</taxon>
        <taxon>Pseudomonadota</taxon>
        <taxon>Alphaproteobacteria</taxon>
        <taxon>Hyphomicrobiales</taxon>
        <taxon>Nitrobacteraceae</taxon>
        <taxon>Bradyrhizobium</taxon>
    </lineage>
</organism>
<dbReference type="InterPro" id="IPR024197">
    <property type="entry name" value="TPP-like"/>
</dbReference>
<dbReference type="AlphaFoldDB" id="A0A0R3E291"/>
<sequence>MTRVIALVDLDDTLFQTLRKCPPDLPADRLTPLGFARDGSPLSYATPRQMQFLEWLADTTHLVPVTARSLDALRRARIPFRAAVCAHGGVVLDDSGQVDMDWAATIADRAAPFASQLAGLAEAIRRRARDRGIAVNARVLVEDALPLYTVAKHEDADAAALFAVVDAAVPSLPKGWTDHRNGNNVALTPPYLGKAHAVAYILPGLRARFPDAPVIGIGDSRTDAPFMGLCDFAMMPTRSQLAGGMFHAD</sequence>
<reference evidence="1 2" key="1">
    <citation type="submission" date="2015-09" db="EMBL/GenBank/DDBJ databases">
        <title>Draft Genome Sequence of Bradyrhizobium manausense Strain BR 3351T, a Novel Symbiotic Nitrogen-Fixing Alphaproteobacterium Isolated from Brazilian Amazon Rain Forest.</title>
        <authorList>
            <person name="De Araujo J.L."/>
            <person name="Zilli J.E."/>
        </authorList>
    </citation>
    <scope>NUCLEOTIDE SEQUENCE [LARGE SCALE GENOMIC DNA]</scope>
    <source>
        <strain evidence="1 2">BR3351</strain>
    </source>
</reference>
<dbReference type="Gene3D" id="3.40.50.1000">
    <property type="entry name" value="HAD superfamily/HAD-like"/>
    <property type="match status" value="1"/>
</dbReference>
<dbReference type="RefSeq" id="WP_057742681.1">
    <property type="nucleotide sequence ID" value="NZ_LJYG01000026.1"/>
</dbReference>
<protein>
    <recommendedName>
        <fullName evidence="3">Sucrose phosphatase-like domain-containing protein</fullName>
    </recommendedName>
</protein>
<proteinExistence type="predicted"/>
<dbReference type="STRING" id="989370.AOQ71_05065"/>